<evidence type="ECO:0000256" key="2">
    <source>
        <dbReference type="ARBA" id="ARBA00004236"/>
    </source>
</evidence>
<keyword evidence="8 14" id="KW-0418">Kinase</keyword>
<dbReference type="GO" id="GO:0005524">
    <property type="term" value="F:ATP binding"/>
    <property type="evidence" value="ECO:0007669"/>
    <property type="project" value="UniProtKB-KW"/>
</dbReference>
<evidence type="ECO:0000256" key="1">
    <source>
        <dbReference type="ARBA" id="ARBA00000085"/>
    </source>
</evidence>
<dbReference type="InterPro" id="IPR050351">
    <property type="entry name" value="BphY/WalK/GraS-like"/>
</dbReference>
<dbReference type="SUPFAM" id="SSF47384">
    <property type="entry name" value="Homodimeric domain of signal transducing histidine kinase"/>
    <property type="match status" value="1"/>
</dbReference>
<gene>
    <name evidence="14" type="ORF">DOO78_17655</name>
</gene>
<evidence type="ECO:0000256" key="5">
    <source>
        <dbReference type="ARBA" id="ARBA00022553"/>
    </source>
</evidence>
<comment type="subcellular location">
    <subcellularLocation>
        <location evidence="2">Cell membrane</location>
    </subcellularLocation>
</comment>
<organism evidence="14 15">
    <name type="scientific">Roseicella frigidaeris</name>
    <dbReference type="NCBI Taxonomy" id="2230885"/>
    <lineage>
        <taxon>Bacteria</taxon>
        <taxon>Pseudomonadati</taxon>
        <taxon>Pseudomonadota</taxon>
        <taxon>Alphaproteobacteria</taxon>
        <taxon>Acetobacterales</taxon>
        <taxon>Roseomonadaceae</taxon>
        <taxon>Roseicella</taxon>
    </lineage>
</organism>
<keyword evidence="4" id="KW-1003">Cell membrane</keyword>
<dbReference type="Pfam" id="PF00512">
    <property type="entry name" value="HisKA"/>
    <property type="match status" value="1"/>
</dbReference>
<dbReference type="CDD" id="cd00075">
    <property type="entry name" value="HATPase"/>
    <property type="match status" value="1"/>
</dbReference>
<dbReference type="InterPro" id="IPR004358">
    <property type="entry name" value="Sig_transdc_His_kin-like_C"/>
</dbReference>
<dbReference type="FunFam" id="1.10.287.130:FF:000008">
    <property type="entry name" value="Two-component sensor histidine kinase"/>
    <property type="match status" value="1"/>
</dbReference>
<dbReference type="Proteomes" id="UP000249065">
    <property type="component" value="Unassembled WGS sequence"/>
</dbReference>
<dbReference type="AlphaFoldDB" id="A0A327M5C4"/>
<keyword evidence="15" id="KW-1185">Reference proteome</keyword>
<dbReference type="Pfam" id="PF02518">
    <property type="entry name" value="HATPase_c"/>
    <property type="match status" value="1"/>
</dbReference>
<dbReference type="PANTHER" id="PTHR45453">
    <property type="entry name" value="PHOSPHATE REGULON SENSOR PROTEIN PHOR"/>
    <property type="match status" value="1"/>
</dbReference>
<dbReference type="Gene3D" id="3.30.565.10">
    <property type="entry name" value="Histidine kinase-like ATPase, C-terminal domain"/>
    <property type="match status" value="1"/>
</dbReference>
<evidence type="ECO:0000256" key="9">
    <source>
        <dbReference type="ARBA" id="ARBA00022840"/>
    </source>
</evidence>
<keyword evidence="12" id="KW-0812">Transmembrane</keyword>
<keyword evidence="10" id="KW-0902">Two-component regulatory system</keyword>
<evidence type="ECO:0000256" key="11">
    <source>
        <dbReference type="ARBA" id="ARBA00023136"/>
    </source>
</evidence>
<comment type="caution">
    <text evidence="14">The sequence shown here is derived from an EMBL/GenBank/DDBJ whole genome shotgun (WGS) entry which is preliminary data.</text>
</comment>
<dbReference type="InterPro" id="IPR036890">
    <property type="entry name" value="HATPase_C_sf"/>
</dbReference>
<evidence type="ECO:0000256" key="3">
    <source>
        <dbReference type="ARBA" id="ARBA00012438"/>
    </source>
</evidence>
<feature type="transmembrane region" description="Helical" evidence="12">
    <location>
        <begin position="12"/>
        <end position="33"/>
    </location>
</feature>
<dbReference type="PANTHER" id="PTHR45453:SF1">
    <property type="entry name" value="PHOSPHATE REGULON SENSOR PROTEIN PHOR"/>
    <property type="match status" value="1"/>
</dbReference>
<proteinExistence type="predicted"/>
<evidence type="ECO:0000256" key="12">
    <source>
        <dbReference type="SAM" id="Phobius"/>
    </source>
</evidence>
<dbReference type="SMART" id="SM00388">
    <property type="entry name" value="HisKA"/>
    <property type="match status" value="1"/>
</dbReference>
<dbReference type="InterPro" id="IPR003661">
    <property type="entry name" value="HisK_dim/P_dom"/>
</dbReference>
<dbReference type="Gene3D" id="1.10.287.130">
    <property type="match status" value="1"/>
</dbReference>
<evidence type="ECO:0000256" key="10">
    <source>
        <dbReference type="ARBA" id="ARBA00023012"/>
    </source>
</evidence>
<evidence type="ECO:0000259" key="13">
    <source>
        <dbReference type="PROSITE" id="PS50109"/>
    </source>
</evidence>
<dbReference type="OrthoDB" id="9813151at2"/>
<evidence type="ECO:0000256" key="8">
    <source>
        <dbReference type="ARBA" id="ARBA00022777"/>
    </source>
</evidence>
<keyword evidence="5" id="KW-0597">Phosphoprotein</keyword>
<dbReference type="SUPFAM" id="SSF55874">
    <property type="entry name" value="ATPase domain of HSP90 chaperone/DNA topoisomerase II/histidine kinase"/>
    <property type="match status" value="1"/>
</dbReference>
<dbReference type="EMBL" id="QLIX01000015">
    <property type="protein sequence ID" value="RAI57625.1"/>
    <property type="molecule type" value="Genomic_DNA"/>
</dbReference>
<name>A0A327M5C4_9PROT</name>
<evidence type="ECO:0000313" key="14">
    <source>
        <dbReference type="EMBL" id="RAI57625.1"/>
    </source>
</evidence>
<dbReference type="InterPro" id="IPR005467">
    <property type="entry name" value="His_kinase_dom"/>
</dbReference>
<dbReference type="EC" id="2.7.13.3" evidence="3"/>
<keyword evidence="12" id="KW-1133">Transmembrane helix</keyword>
<dbReference type="SMART" id="SM00387">
    <property type="entry name" value="HATPase_c"/>
    <property type="match status" value="1"/>
</dbReference>
<feature type="domain" description="Histidine kinase" evidence="13">
    <location>
        <begin position="246"/>
        <end position="469"/>
    </location>
</feature>
<dbReference type="InterPro" id="IPR036097">
    <property type="entry name" value="HisK_dim/P_sf"/>
</dbReference>
<sequence length="480" mass="50644">MRRVPFLRLLGATGLIGAVPGAVLLCLLLLGALAAGPGLLALLACALGALLVAALWLGNLARLGEALDRAAAEDGRLVPPVTTPLLPAVEEIAEGVDRLARSLAERDLLVGRLRQADAAIVECLPDPLLVLSPERRPLRANAAARALFGEAALGLAAAGAAAGPRDGDIAALLRHPVMAEAVDRALAEHRAQTADLTLPVPVSREIAAQVIPMEPPLADGGRLVIVLSDRTRERALERMRADFVANASHELRTPLASLIGFIETLRGPAEDDAAARTRFLGIMAEQSERMRRLIDDLLGLSRIEMTEHQPPTGTAPLAGILRAELEALEPLLRSRRIRLAARLDAAAVASPADPEQLAQVARNLVENAIRHGREGGEVTVTVRAGEGGGRRAGVVLEVADDGPGIPREHIPRLTERFYRVDKGRSRSAGGTGLGLAIVKHVVNRHRGQMAIESDEGMGALFRVWLPGGQQERGPAGRGGA</sequence>
<dbReference type="GO" id="GO:0016036">
    <property type="term" value="P:cellular response to phosphate starvation"/>
    <property type="evidence" value="ECO:0007669"/>
    <property type="project" value="TreeGrafter"/>
</dbReference>
<feature type="transmembrane region" description="Helical" evidence="12">
    <location>
        <begin position="39"/>
        <end position="57"/>
    </location>
</feature>
<comment type="catalytic activity">
    <reaction evidence="1">
        <text>ATP + protein L-histidine = ADP + protein N-phospho-L-histidine.</text>
        <dbReference type="EC" id="2.7.13.3"/>
    </reaction>
</comment>
<dbReference type="InterPro" id="IPR003594">
    <property type="entry name" value="HATPase_dom"/>
</dbReference>
<evidence type="ECO:0000313" key="15">
    <source>
        <dbReference type="Proteomes" id="UP000249065"/>
    </source>
</evidence>
<keyword evidence="6" id="KW-0808">Transferase</keyword>
<keyword evidence="7" id="KW-0547">Nucleotide-binding</keyword>
<dbReference type="PROSITE" id="PS50109">
    <property type="entry name" value="HIS_KIN"/>
    <property type="match status" value="1"/>
</dbReference>
<dbReference type="PRINTS" id="PR00344">
    <property type="entry name" value="BCTRLSENSOR"/>
</dbReference>
<keyword evidence="11 12" id="KW-0472">Membrane</keyword>
<reference evidence="15" key="1">
    <citation type="submission" date="2018-06" db="EMBL/GenBank/DDBJ databases">
        <authorList>
            <person name="Khan S.A."/>
        </authorList>
    </citation>
    <scope>NUCLEOTIDE SEQUENCE [LARGE SCALE GENOMIC DNA]</scope>
    <source>
        <strain evidence="15">DB-1506</strain>
    </source>
</reference>
<evidence type="ECO:0000256" key="6">
    <source>
        <dbReference type="ARBA" id="ARBA00022679"/>
    </source>
</evidence>
<accession>A0A327M5C4</accession>
<evidence type="ECO:0000256" key="4">
    <source>
        <dbReference type="ARBA" id="ARBA00022475"/>
    </source>
</evidence>
<dbReference type="RefSeq" id="WP_111471190.1">
    <property type="nucleotide sequence ID" value="NZ_QLIX01000015.1"/>
</dbReference>
<evidence type="ECO:0000256" key="7">
    <source>
        <dbReference type="ARBA" id="ARBA00022741"/>
    </source>
</evidence>
<dbReference type="GO" id="GO:0004721">
    <property type="term" value="F:phosphoprotein phosphatase activity"/>
    <property type="evidence" value="ECO:0007669"/>
    <property type="project" value="TreeGrafter"/>
</dbReference>
<dbReference type="GO" id="GO:0000155">
    <property type="term" value="F:phosphorelay sensor kinase activity"/>
    <property type="evidence" value="ECO:0007669"/>
    <property type="project" value="InterPro"/>
</dbReference>
<dbReference type="CDD" id="cd00082">
    <property type="entry name" value="HisKA"/>
    <property type="match status" value="1"/>
</dbReference>
<dbReference type="FunFam" id="3.30.565.10:FF:000006">
    <property type="entry name" value="Sensor histidine kinase WalK"/>
    <property type="match status" value="1"/>
</dbReference>
<dbReference type="GO" id="GO:0005886">
    <property type="term" value="C:plasma membrane"/>
    <property type="evidence" value="ECO:0007669"/>
    <property type="project" value="UniProtKB-SubCell"/>
</dbReference>
<keyword evidence="9" id="KW-0067">ATP-binding</keyword>
<protein>
    <recommendedName>
        <fullName evidence="3">histidine kinase</fullName>
        <ecNumber evidence="3">2.7.13.3</ecNumber>
    </recommendedName>
</protein>